<dbReference type="PROSITE" id="PS00107">
    <property type="entry name" value="PROTEIN_KINASE_ATP"/>
    <property type="match status" value="1"/>
</dbReference>
<gene>
    <name evidence="14" type="primary">pknB</name>
    <name evidence="14" type="ORF">QUW28_05420</name>
</gene>
<dbReference type="CDD" id="cd14014">
    <property type="entry name" value="STKc_PknB_like"/>
    <property type="match status" value="1"/>
</dbReference>
<dbReference type="Gene3D" id="3.30.200.20">
    <property type="entry name" value="Phosphorylase Kinase, domain 1"/>
    <property type="match status" value="1"/>
</dbReference>
<keyword evidence="3" id="KW-0808">Transferase</keyword>
<proteinExistence type="predicted"/>
<dbReference type="SMART" id="SM00220">
    <property type="entry name" value="S_TKc"/>
    <property type="match status" value="1"/>
</dbReference>
<dbReference type="GO" id="GO:0016301">
    <property type="term" value="F:kinase activity"/>
    <property type="evidence" value="ECO:0007669"/>
    <property type="project" value="UniProtKB-KW"/>
</dbReference>
<keyword evidence="2" id="KW-0723">Serine/threonine-protein kinase</keyword>
<dbReference type="Proteomes" id="UP001529421">
    <property type="component" value="Unassembled WGS sequence"/>
</dbReference>
<dbReference type="InterPro" id="IPR005543">
    <property type="entry name" value="PASTA_dom"/>
</dbReference>
<feature type="domain" description="PASTA" evidence="13">
    <location>
        <begin position="504"/>
        <end position="569"/>
    </location>
</feature>
<dbReference type="PROSITE" id="PS51178">
    <property type="entry name" value="PASTA"/>
    <property type="match status" value="3"/>
</dbReference>
<feature type="domain" description="PASTA" evidence="13">
    <location>
        <begin position="437"/>
        <end position="503"/>
    </location>
</feature>
<comment type="caution">
    <text evidence="14">The sequence shown here is derived from an EMBL/GenBank/DDBJ whole genome shotgun (WGS) entry which is preliminary data.</text>
</comment>
<keyword evidence="15" id="KW-1185">Reference proteome</keyword>
<evidence type="ECO:0000256" key="6">
    <source>
        <dbReference type="ARBA" id="ARBA00022840"/>
    </source>
</evidence>
<keyword evidence="6 9" id="KW-0067">ATP-binding</keyword>
<evidence type="ECO:0000256" key="10">
    <source>
        <dbReference type="SAM" id="MobiDB-lite"/>
    </source>
</evidence>
<comment type="catalytic activity">
    <reaction evidence="7">
        <text>L-threonyl-[protein] + ATP = O-phospho-L-threonyl-[protein] + ADP + H(+)</text>
        <dbReference type="Rhea" id="RHEA:46608"/>
        <dbReference type="Rhea" id="RHEA-COMP:11060"/>
        <dbReference type="Rhea" id="RHEA-COMP:11605"/>
        <dbReference type="ChEBI" id="CHEBI:15378"/>
        <dbReference type="ChEBI" id="CHEBI:30013"/>
        <dbReference type="ChEBI" id="CHEBI:30616"/>
        <dbReference type="ChEBI" id="CHEBI:61977"/>
        <dbReference type="ChEBI" id="CHEBI:456216"/>
        <dbReference type="EC" id="2.7.11.1"/>
    </reaction>
</comment>
<feature type="compositionally biased region" description="Gly residues" evidence="10">
    <location>
        <begin position="577"/>
        <end position="594"/>
    </location>
</feature>
<sequence>MEQQVLGGRYLLKDKVGSGGMATVYRAQDQVLDRTVAVKIMLPQYAADATFAARFKQEAQAAAGLQSPYIVGVYDWGKEGDTYYIVMEYLRGTDLKSGIRSHGALDPKKVAQIGSQICAALSVAHKHEIIHRDIKPQNIMVQPDGNIKVMDFGIARAKNSHLTQDNNVLGTAHYVSPEQTRGQELGPTSDIYSLGVVMYECATGKVPFDGDDAISVALKQVNELPVPPSQVNPGVDADLERIILRCMEKDPANRFQTADELRQVLNSYLAGRTVDVPEPTRVISAGVAGVGATETRVMSDQTRAMARPAVESTRSAGRAPLSGASSSYEEPERSGGKGKIVAGVILVIALLGVIVAFAVNLFGNSAAMVDVPNVIGMTEEEARSEIESAGFTVGSVDPGYSDEYDEGEVMDQTPKGDNGQQAPEGSEIDITVSRGPSTEQAEMPDLMGRTRSEAESMLQRLNITYEIREQESETDTEDTVIDQSRDAGEMIDDGETVIVTVAVSPDSVEVPDLTDMTESQARSALSDAGFGMNIVAREYSDDVPEGTVISWNPSGRQAKDTTIDVVISRGPESTSGSGSGNNGGSGSDTGGSGSGSSDFTDADASALVGTWESNLSVPDGITVKKQYEPSNDYDTGMIMDATLSGNTLTVIISKGSEE</sequence>
<evidence type="ECO:0000259" key="13">
    <source>
        <dbReference type="PROSITE" id="PS51178"/>
    </source>
</evidence>
<dbReference type="EMBL" id="JAUDDZ010000006">
    <property type="protein sequence ID" value="MDM8274940.1"/>
    <property type="molecule type" value="Genomic_DNA"/>
</dbReference>
<dbReference type="Gene3D" id="1.10.510.10">
    <property type="entry name" value="Transferase(Phosphotransferase) domain 1"/>
    <property type="match status" value="1"/>
</dbReference>
<evidence type="ECO:0000256" key="2">
    <source>
        <dbReference type="ARBA" id="ARBA00022527"/>
    </source>
</evidence>
<dbReference type="PROSITE" id="PS00108">
    <property type="entry name" value="PROTEIN_KINASE_ST"/>
    <property type="match status" value="1"/>
</dbReference>
<evidence type="ECO:0000256" key="4">
    <source>
        <dbReference type="ARBA" id="ARBA00022741"/>
    </source>
</evidence>
<keyword evidence="11" id="KW-0812">Transmembrane</keyword>
<evidence type="ECO:0000256" key="8">
    <source>
        <dbReference type="ARBA" id="ARBA00048679"/>
    </source>
</evidence>
<evidence type="ECO:0000313" key="15">
    <source>
        <dbReference type="Proteomes" id="UP001529421"/>
    </source>
</evidence>
<keyword evidence="4 9" id="KW-0547">Nucleotide-binding</keyword>
<feature type="domain" description="PASTA" evidence="13">
    <location>
        <begin position="365"/>
        <end position="434"/>
    </location>
</feature>
<feature type="region of interest" description="Disordered" evidence="10">
    <location>
        <begin position="298"/>
        <end position="336"/>
    </location>
</feature>
<dbReference type="Gene3D" id="3.30.10.20">
    <property type="match status" value="3"/>
</dbReference>
<keyword evidence="11" id="KW-0472">Membrane</keyword>
<evidence type="ECO:0000256" key="5">
    <source>
        <dbReference type="ARBA" id="ARBA00022777"/>
    </source>
</evidence>
<evidence type="ECO:0000256" key="11">
    <source>
        <dbReference type="SAM" id="Phobius"/>
    </source>
</evidence>
<keyword evidence="11" id="KW-1133">Transmembrane helix</keyword>
<dbReference type="PANTHER" id="PTHR43289:SF34">
    <property type="entry name" value="SERINE_THREONINE-PROTEIN KINASE YBDM-RELATED"/>
    <property type="match status" value="1"/>
</dbReference>
<evidence type="ECO:0000256" key="3">
    <source>
        <dbReference type="ARBA" id="ARBA00022679"/>
    </source>
</evidence>
<dbReference type="RefSeq" id="WP_289545037.1">
    <property type="nucleotide sequence ID" value="NZ_JAUDDZ010000006.1"/>
</dbReference>
<comment type="catalytic activity">
    <reaction evidence="8">
        <text>L-seryl-[protein] + ATP = O-phospho-L-seryl-[protein] + ADP + H(+)</text>
        <dbReference type="Rhea" id="RHEA:17989"/>
        <dbReference type="Rhea" id="RHEA-COMP:9863"/>
        <dbReference type="Rhea" id="RHEA-COMP:11604"/>
        <dbReference type="ChEBI" id="CHEBI:15378"/>
        <dbReference type="ChEBI" id="CHEBI:29999"/>
        <dbReference type="ChEBI" id="CHEBI:30616"/>
        <dbReference type="ChEBI" id="CHEBI:83421"/>
        <dbReference type="ChEBI" id="CHEBI:456216"/>
        <dbReference type="EC" id="2.7.11.1"/>
    </reaction>
</comment>
<dbReference type="SMART" id="SM00740">
    <property type="entry name" value="PASTA"/>
    <property type="match status" value="3"/>
</dbReference>
<dbReference type="SUPFAM" id="SSF54184">
    <property type="entry name" value="Penicillin-binding protein 2x (pbp-2x), c-terminal domain"/>
    <property type="match status" value="1"/>
</dbReference>
<feature type="compositionally biased region" description="Acidic residues" evidence="10">
    <location>
        <begin position="400"/>
        <end position="409"/>
    </location>
</feature>
<dbReference type="InterPro" id="IPR000719">
    <property type="entry name" value="Prot_kinase_dom"/>
</dbReference>
<dbReference type="CDD" id="cd06577">
    <property type="entry name" value="PASTA_pknB"/>
    <property type="match status" value="3"/>
</dbReference>
<dbReference type="PROSITE" id="PS50011">
    <property type="entry name" value="PROTEIN_KINASE_DOM"/>
    <property type="match status" value="1"/>
</dbReference>
<dbReference type="Pfam" id="PF03793">
    <property type="entry name" value="PASTA"/>
    <property type="match status" value="3"/>
</dbReference>
<evidence type="ECO:0000256" key="7">
    <source>
        <dbReference type="ARBA" id="ARBA00047899"/>
    </source>
</evidence>
<protein>
    <recommendedName>
        <fullName evidence="1">non-specific serine/threonine protein kinase</fullName>
        <ecNumber evidence="1">2.7.11.1</ecNumber>
    </recommendedName>
</protein>
<dbReference type="InterPro" id="IPR011009">
    <property type="entry name" value="Kinase-like_dom_sf"/>
</dbReference>
<feature type="domain" description="Protein kinase" evidence="12">
    <location>
        <begin position="10"/>
        <end position="269"/>
    </location>
</feature>
<evidence type="ECO:0000259" key="12">
    <source>
        <dbReference type="PROSITE" id="PS50011"/>
    </source>
</evidence>
<dbReference type="NCBIfam" id="NF033483">
    <property type="entry name" value="PknB_PASTA_kin"/>
    <property type="match status" value="1"/>
</dbReference>
<accession>A0ABT7V8W0</accession>
<dbReference type="InterPro" id="IPR008271">
    <property type="entry name" value="Ser/Thr_kinase_AS"/>
</dbReference>
<dbReference type="SUPFAM" id="SSF56112">
    <property type="entry name" value="Protein kinase-like (PK-like)"/>
    <property type="match status" value="1"/>
</dbReference>
<evidence type="ECO:0000256" key="9">
    <source>
        <dbReference type="PROSITE-ProRule" id="PRU10141"/>
    </source>
</evidence>
<feature type="transmembrane region" description="Helical" evidence="11">
    <location>
        <begin position="340"/>
        <end position="363"/>
    </location>
</feature>
<reference evidence="15" key="1">
    <citation type="submission" date="2023-06" db="EMBL/GenBank/DDBJ databases">
        <title>Identification and characterization of horizontal gene transfer across gut microbiota members of farm animals based on homology search.</title>
        <authorList>
            <person name="Zeman M."/>
            <person name="Kubasova T."/>
            <person name="Jahodarova E."/>
            <person name="Nykrynova M."/>
            <person name="Rychlik I."/>
        </authorList>
    </citation>
    <scope>NUCLEOTIDE SEQUENCE [LARGE SCALE GENOMIC DNA]</scope>
    <source>
        <strain evidence="15">154_Feed</strain>
    </source>
</reference>
<name>A0ABT7V8W0_9ACTN</name>
<feature type="region of interest" description="Disordered" evidence="10">
    <location>
        <begin position="392"/>
        <end position="451"/>
    </location>
</feature>
<organism evidence="14 15">
    <name type="scientific">Enorma phocaeensis</name>
    <dbReference type="NCBI Taxonomy" id="1871019"/>
    <lineage>
        <taxon>Bacteria</taxon>
        <taxon>Bacillati</taxon>
        <taxon>Actinomycetota</taxon>
        <taxon>Coriobacteriia</taxon>
        <taxon>Coriobacteriales</taxon>
        <taxon>Coriobacteriaceae</taxon>
        <taxon>Enorma</taxon>
    </lineage>
</organism>
<dbReference type="EC" id="2.7.11.1" evidence="1"/>
<dbReference type="InterPro" id="IPR017441">
    <property type="entry name" value="Protein_kinase_ATP_BS"/>
</dbReference>
<dbReference type="PANTHER" id="PTHR43289">
    <property type="entry name" value="MITOGEN-ACTIVATED PROTEIN KINASE KINASE KINASE 20-RELATED"/>
    <property type="match status" value="1"/>
</dbReference>
<keyword evidence="5 14" id="KW-0418">Kinase</keyword>
<feature type="binding site" evidence="9">
    <location>
        <position position="39"/>
    </location>
    <ligand>
        <name>ATP</name>
        <dbReference type="ChEBI" id="CHEBI:30616"/>
    </ligand>
</feature>
<evidence type="ECO:0000256" key="1">
    <source>
        <dbReference type="ARBA" id="ARBA00012513"/>
    </source>
</evidence>
<feature type="region of interest" description="Disordered" evidence="10">
    <location>
        <begin position="568"/>
        <end position="601"/>
    </location>
</feature>
<evidence type="ECO:0000313" key="14">
    <source>
        <dbReference type="EMBL" id="MDM8274940.1"/>
    </source>
</evidence>
<dbReference type="Pfam" id="PF00069">
    <property type="entry name" value="Pkinase"/>
    <property type="match status" value="1"/>
</dbReference>